<name>A0A820MGM9_9BILA</name>
<evidence type="ECO:0000313" key="2">
    <source>
        <dbReference type="EMBL" id="CAF4372552.1"/>
    </source>
</evidence>
<sequence>MACLSTLPNRSFVRGLDVDGRIVDGVVVEKEKARVTFEKEVRKGVDPG</sequence>
<comment type="caution">
    <text evidence="2">The sequence shown here is derived from an EMBL/GenBank/DDBJ whole genome shotgun (WGS) entry which is preliminary data.</text>
</comment>
<gene>
    <name evidence="2" type="ORF">OKA104_LOCUS49916</name>
</gene>
<feature type="domain" description="VIT" evidence="1">
    <location>
        <begin position="7"/>
        <end position="47"/>
    </location>
</feature>
<proteinExistence type="predicted"/>
<dbReference type="AlphaFoldDB" id="A0A820MGM9"/>
<dbReference type="Proteomes" id="UP000663881">
    <property type="component" value="Unassembled WGS sequence"/>
</dbReference>
<evidence type="ECO:0000313" key="3">
    <source>
        <dbReference type="Proteomes" id="UP000663881"/>
    </source>
</evidence>
<dbReference type="Pfam" id="PF08487">
    <property type="entry name" value="VIT"/>
    <property type="match status" value="1"/>
</dbReference>
<organism evidence="2 3">
    <name type="scientific">Adineta steineri</name>
    <dbReference type="NCBI Taxonomy" id="433720"/>
    <lineage>
        <taxon>Eukaryota</taxon>
        <taxon>Metazoa</taxon>
        <taxon>Spiralia</taxon>
        <taxon>Gnathifera</taxon>
        <taxon>Rotifera</taxon>
        <taxon>Eurotatoria</taxon>
        <taxon>Bdelloidea</taxon>
        <taxon>Adinetida</taxon>
        <taxon>Adinetidae</taxon>
        <taxon>Adineta</taxon>
    </lineage>
</organism>
<feature type="non-terminal residue" evidence="2">
    <location>
        <position position="1"/>
    </location>
</feature>
<accession>A0A820MGM9</accession>
<protein>
    <recommendedName>
        <fullName evidence="1">VIT domain-containing protein</fullName>
    </recommendedName>
</protein>
<reference evidence="2" key="1">
    <citation type="submission" date="2021-02" db="EMBL/GenBank/DDBJ databases">
        <authorList>
            <person name="Nowell W R."/>
        </authorList>
    </citation>
    <scope>NUCLEOTIDE SEQUENCE</scope>
</reference>
<evidence type="ECO:0000259" key="1">
    <source>
        <dbReference type="Pfam" id="PF08487"/>
    </source>
</evidence>
<dbReference type="EMBL" id="CAJOAY010024189">
    <property type="protein sequence ID" value="CAF4372552.1"/>
    <property type="molecule type" value="Genomic_DNA"/>
</dbReference>
<dbReference type="InterPro" id="IPR013694">
    <property type="entry name" value="VIT"/>
</dbReference>